<reference evidence="4" key="1">
    <citation type="submission" date="2020-12" db="EMBL/GenBank/DDBJ databases">
        <title>Pontibaca salina gen. nov., sp. nov., isolated from marine sediment.</title>
        <authorList>
            <person name="Bo J."/>
            <person name="Wang S."/>
            <person name="Song X."/>
            <person name="Du Z."/>
        </authorList>
    </citation>
    <scope>NUCLEOTIDE SEQUENCE</scope>
    <source>
        <strain evidence="4">S1109L</strain>
    </source>
</reference>
<feature type="domain" description="Solute-binding protein family 3/N-terminal" evidence="3">
    <location>
        <begin position="34"/>
        <end position="260"/>
    </location>
</feature>
<accession>A0A934HS03</accession>
<organism evidence="4 5">
    <name type="scientific">Pontibaca salina</name>
    <dbReference type="NCBI Taxonomy" id="2795731"/>
    <lineage>
        <taxon>Bacteria</taxon>
        <taxon>Pseudomonadati</taxon>
        <taxon>Pseudomonadota</taxon>
        <taxon>Alphaproteobacteria</taxon>
        <taxon>Rhodobacterales</taxon>
        <taxon>Roseobacteraceae</taxon>
        <taxon>Pontibaca</taxon>
    </lineage>
</organism>
<feature type="signal peptide" evidence="2">
    <location>
        <begin position="1"/>
        <end position="24"/>
    </location>
</feature>
<gene>
    <name evidence="4" type="ORF">JAO82_04505</name>
</gene>
<dbReference type="InterPro" id="IPR022448">
    <property type="entry name" value="Quinoprotein_dehydrogenase"/>
</dbReference>
<evidence type="ECO:0000313" key="5">
    <source>
        <dbReference type="Proteomes" id="UP000613255"/>
    </source>
</evidence>
<evidence type="ECO:0000256" key="2">
    <source>
        <dbReference type="SAM" id="SignalP"/>
    </source>
</evidence>
<dbReference type="AlphaFoldDB" id="A0A934HS03"/>
<feature type="chain" id="PRO_5037022031" evidence="2">
    <location>
        <begin position="25"/>
        <end position="278"/>
    </location>
</feature>
<keyword evidence="1 2" id="KW-0732">Signal</keyword>
<dbReference type="RefSeq" id="WP_198685143.1">
    <property type="nucleotide sequence ID" value="NZ_JAEIJD010000002.1"/>
</dbReference>
<proteinExistence type="predicted"/>
<keyword evidence="5" id="KW-1185">Reference proteome</keyword>
<evidence type="ECO:0000259" key="3">
    <source>
        <dbReference type="SMART" id="SM00062"/>
    </source>
</evidence>
<dbReference type="SUPFAM" id="SSF53850">
    <property type="entry name" value="Periplasmic binding protein-like II"/>
    <property type="match status" value="1"/>
</dbReference>
<evidence type="ECO:0000313" key="4">
    <source>
        <dbReference type="EMBL" id="MBI6629138.1"/>
    </source>
</evidence>
<evidence type="ECO:0000256" key="1">
    <source>
        <dbReference type="ARBA" id="ARBA00022729"/>
    </source>
</evidence>
<protein>
    <submittedName>
        <fullName evidence="4">Substrate-binding domain-containing protein</fullName>
    </submittedName>
</protein>
<dbReference type="PANTHER" id="PTHR35936">
    <property type="entry name" value="MEMBRANE-BOUND LYTIC MUREIN TRANSGLYCOSYLASE F"/>
    <property type="match status" value="1"/>
</dbReference>
<dbReference type="InterPro" id="IPR001638">
    <property type="entry name" value="Solute-binding_3/MltF_N"/>
</dbReference>
<dbReference type="NCBIfam" id="TIGR03871">
    <property type="entry name" value="ABC_peri_MoxJ_2"/>
    <property type="match status" value="1"/>
</dbReference>
<dbReference type="PANTHER" id="PTHR35936:SF17">
    <property type="entry name" value="ARGININE-BINDING EXTRACELLULAR PROTEIN ARTP"/>
    <property type="match status" value="1"/>
</dbReference>
<comment type="caution">
    <text evidence="4">The sequence shown here is derived from an EMBL/GenBank/DDBJ whole genome shotgun (WGS) entry which is preliminary data.</text>
</comment>
<name>A0A934HS03_9RHOB</name>
<dbReference type="SMART" id="SM00062">
    <property type="entry name" value="PBPb"/>
    <property type="match status" value="1"/>
</dbReference>
<dbReference type="Proteomes" id="UP000613255">
    <property type="component" value="Unassembled WGS sequence"/>
</dbReference>
<sequence>MPVWVRLICTCAAVLMSGAGGAAAQVSDLVSKTAFRVCADPANLPMSDVNEQGFENRLADLFAEKLGLPVEYTWYPMATGFIRNTLRANHCDVVIGYAQGHELVQNTNHYLTSAYTLIVKADGPLAEVDDLADPRLQGKAIGVIAGSPPASHLARNGLIGDAHGYDLVVDRRYESPAGDMLADLEAGRLDAAVLWGPIAGPLVKQGFAELKVTPLLKESLPPRLFFRITMGVRLGDKDWEHELNGLIRRNQSEINTILEDAGVPLVNAMGTAALADPP</sequence>
<dbReference type="EMBL" id="JAEIJD010000002">
    <property type="protein sequence ID" value="MBI6629138.1"/>
    <property type="molecule type" value="Genomic_DNA"/>
</dbReference>
<dbReference type="Gene3D" id="3.40.190.10">
    <property type="entry name" value="Periplasmic binding protein-like II"/>
    <property type="match status" value="2"/>
</dbReference>